<dbReference type="GO" id="GO:0046872">
    <property type="term" value="F:metal ion binding"/>
    <property type="evidence" value="ECO:0007669"/>
    <property type="project" value="InterPro"/>
</dbReference>
<dbReference type="InterPro" id="IPR006124">
    <property type="entry name" value="Metalloenzyme"/>
</dbReference>
<dbReference type="Pfam" id="PF10143">
    <property type="entry name" value="PhosphMutase"/>
    <property type="match status" value="1"/>
</dbReference>
<sequence length="417" mass="45326">MPNKPLKMLLVIGDGMADRPIKELNYKTPLEVANTPNMDELASKGITGIMDVIEPGIPPGSAPAHLAILGYDPYETYTGRGAFEALGVGLELNDEDIAFRCNFATVDNEMKVIDRRAGRYIEEAPELAKLINEIHLDSAPDIQIIFKHTTEHRAVLIFRGKSLSHMISNTDPGKTGLKVLTSKPLINDSSAIKTANALNEFTLKTYELLNNHPLNKKRIDKGLPPANIILCRGAGKLPKIKSVRDKFNIEAACIAGIPLIKGVCKALGFKVFNIPGATGGINSNLNAKAEAAIKAIREFDFILVSVKGTDAASHDGSINDKIRMIERIDEMIGKILNAISMDEICIAITADHATPISVRDHVGDPVPILISAPTIIPDEVSSFNEREVLKGGLGRIRGLNLMPLMLNYSLRSKKFGE</sequence>
<evidence type="ECO:0000256" key="2">
    <source>
        <dbReference type="ARBA" id="ARBA00002315"/>
    </source>
</evidence>
<dbReference type="EMBL" id="QMQY01000047">
    <property type="protein sequence ID" value="RLE50794.1"/>
    <property type="molecule type" value="Genomic_DNA"/>
</dbReference>
<dbReference type="PIRSF" id="PIRSF006392">
    <property type="entry name" value="IPGAM_arch"/>
    <property type="match status" value="1"/>
</dbReference>
<dbReference type="AlphaFoldDB" id="A0A497ETS9"/>
<dbReference type="EC" id="5.4.2.12" evidence="7"/>
<reference evidence="9 10" key="1">
    <citation type="submission" date="2018-06" db="EMBL/GenBank/DDBJ databases">
        <title>Extensive metabolic versatility and redundancy in microbially diverse, dynamic hydrothermal sediments.</title>
        <authorList>
            <person name="Dombrowski N."/>
            <person name="Teske A."/>
            <person name="Baker B.J."/>
        </authorList>
    </citation>
    <scope>NUCLEOTIDE SEQUENCE [LARGE SCALE GENOMIC DNA]</scope>
    <source>
        <strain evidence="9">B30_G17</strain>
    </source>
</reference>
<name>A0A497ETS9_9CREN</name>
<dbReference type="Gene3D" id="3.40.720.10">
    <property type="entry name" value="Alkaline Phosphatase, subunit A"/>
    <property type="match status" value="2"/>
</dbReference>
<evidence type="ECO:0000256" key="7">
    <source>
        <dbReference type="HAMAP-Rule" id="MF_01402"/>
    </source>
</evidence>
<evidence type="ECO:0000259" key="8">
    <source>
        <dbReference type="Pfam" id="PF01676"/>
    </source>
</evidence>
<dbReference type="Gene3D" id="3.30.70.2130">
    <property type="entry name" value="Metalloenzyme domain"/>
    <property type="match status" value="1"/>
</dbReference>
<comment type="caution">
    <text evidence="9">The sequence shown here is derived from an EMBL/GenBank/DDBJ whole genome shotgun (WGS) entry which is preliminary data.</text>
</comment>
<evidence type="ECO:0000256" key="3">
    <source>
        <dbReference type="ARBA" id="ARBA00004798"/>
    </source>
</evidence>
<dbReference type="GO" id="GO:0004619">
    <property type="term" value="F:phosphoglycerate mutase activity"/>
    <property type="evidence" value="ECO:0007669"/>
    <property type="project" value="UniProtKB-UniRule"/>
</dbReference>
<dbReference type="NCBIfam" id="TIGR00306">
    <property type="entry name" value="apgM"/>
    <property type="match status" value="1"/>
</dbReference>
<evidence type="ECO:0000313" key="9">
    <source>
        <dbReference type="EMBL" id="RLE50794.1"/>
    </source>
</evidence>
<dbReference type="GO" id="GO:0006096">
    <property type="term" value="P:glycolytic process"/>
    <property type="evidence" value="ECO:0007669"/>
    <property type="project" value="UniProtKB-UniRule"/>
</dbReference>
<evidence type="ECO:0000256" key="5">
    <source>
        <dbReference type="ARBA" id="ARBA00023152"/>
    </source>
</evidence>
<gene>
    <name evidence="7" type="primary">apgM</name>
    <name evidence="9" type="ORF">DRJ21_01435</name>
</gene>
<comment type="pathway">
    <text evidence="3 7">Carbohydrate degradation; glycolysis; pyruvate from D-glyceraldehyde 3-phosphate: step 3/5.</text>
</comment>
<organism evidence="9 10">
    <name type="scientific">Thermoproteota archaeon</name>
    <dbReference type="NCBI Taxonomy" id="2056631"/>
    <lineage>
        <taxon>Archaea</taxon>
        <taxon>Thermoproteota</taxon>
    </lineage>
</organism>
<dbReference type="SUPFAM" id="SSF53649">
    <property type="entry name" value="Alkaline phosphatase-like"/>
    <property type="match status" value="1"/>
</dbReference>
<proteinExistence type="inferred from homology"/>
<evidence type="ECO:0000313" key="10">
    <source>
        <dbReference type="Proteomes" id="UP000281962"/>
    </source>
</evidence>
<evidence type="ECO:0000256" key="1">
    <source>
        <dbReference type="ARBA" id="ARBA00000370"/>
    </source>
</evidence>
<dbReference type="CDD" id="cd16011">
    <property type="entry name" value="iPGM_like"/>
    <property type="match status" value="1"/>
</dbReference>
<dbReference type="UniPathway" id="UPA00109">
    <property type="reaction ID" value="UER00186"/>
</dbReference>
<evidence type="ECO:0000256" key="6">
    <source>
        <dbReference type="ARBA" id="ARBA00023235"/>
    </source>
</evidence>
<dbReference type="HAMAP" id="MF_01402_A">
    <property type="entry name" value="ApgM_A"/>
    <property type="match status" value="1"/>
</dbReference>
<dbReference type="InterPro" id="IPR017850">
    <property type="entry name" value="Alkaline_phosphatase_core_sf"/>
</dbReference>
<dbReference type="InterPro" id="IPR004456">
    <property type="entry name" value="Pglycerate_mutase_ApgM"/>
</dbReference>
<keyword evidence="6 7" id="KW-0413">Isomerase</keyword>
<dbReference type="InterPro" id="IPR042253">
    <property type="entry name" value="Pglycerate_mutase_ApgM_sf"/>
</dbReference>
<evidence type="ECO:0000256" key="4">
    <source>
        <dbReference type="ARBA" id="ARBA00005524"/>
    </source>
</evidence>
<dbReference type="Proteomes" id="UP000281962">
    <property type="component" value="Unassembled WGS sequence"/>
</dbReference>
<comment type="catalytic activity">
    <reaction evidence="1 7">
        <text>(2R)-2-phosphoglycerate = (2R)-3-phosphoglycerate</text>
        <dbReference type="Rhea" id="RHEA:15901"/>
        <dbReference type="ChEBI" id="CHEBI:58272"/>
        <dbReference type="ChEBI" id="CHEBI:58289"/>
        <dbReference type="EC" id="5.4.2.12"/>
    </reaction>
</comment>
<dbReference type="NCBIfam" id="NF003104">
    <property type="entry name" value="PRK04024.1"/>
    <property type="match status" value="1"/>
</dbReference>
<keyword evidence="5 7" id="KW-0324">Glycolysis</keyword>
<feature type="domain" description="Metalloenzyme" evidence="8">
    <location>
        <begin position="7"/>
        <end position="407"/>
    </location>
</feature>
<dbReference type="InterPro" id="IPR023665">
    <property type="entry name" value="ApgAM_prokaryotes"/>
</dbReference>
<dbReference type="Pfam" id="PF01676">
    <property type="entry name" value="Metalloenzyme"/>
    <property type="match status" value="1"/>
</dbReference>
<protein>
    <recommendedName>
        <fullName evidence="7">2,3-bisphosphoglycerate-independent phosphoglycerate mutase</fullName>
        <shortName evidence="7">BPG-independent PGAM</shortName>
        <shortName evidence="7">Phosphoglyceromutase</shortName>
        <shortName evidence="7">aPGAM</shortName>
        <ecNumber evidence="7">5.4.2.12</ecNumber>
    </recommendedName>
</protein>
<accession>A0A497ETS9</accession>
<dbReference type="PANTHER" id="PTHR31209">
    <property type="entry name" value="COFACTOR-INDEPENDENT PHOSPHOGLYCERATE MUTASE"/>
    <property type="match status" value="1"/>
</dbReference>
<dbReference type="PANTHER" id="PTHR31209:SF0">
    <property type="entry name" value="METALLOENZYME DOMAIN-CONTAINING PROTEIN"/>
    <property type="match status" value="1"/>
</dbReference>
<comment type="function">
    <text evidence="2 7">Catalyzes the interconversion of 2-phosphoglycerate and 3-phosphoglycerate.</text>
</comment>
<comment type="similarity">
    <text evidence="4 7">Belongs to the BPG-independent phosphoglycerate mutase family. A-PGAM subfamily.</text>
</comment>